<protein>
    <recommendedName>
        <fullName evidence="1">STAS domain-containing protein</fullName>
    </recommendedName>
</protein>
<evidence type="ECO:0000259" key="1">
    <source>
        <dbReference type="PROSITE" id="PS50801"/>
    </source>
</evidence>
<comment type="caution">
    <text evidence="2">The sequence shown here is derived from an EMBL/GenBank/DDBJ whole genome shotgun (WGS) entry which is preliminary data.</text>
</comment>
<dbReference type="PROSITE" id="PS50801">
    <property type="entry name" value="STAS"/>
    <property type="match status" value="1"/>
</dbReference>
<proteinExistence type="predicted"/>
<dbReference type="InterPro" id="IPR036513">
    <property type="entry name" value="STAS_dom_sf"/>
</dbReference>
<accession>A0ABS1DXR3</accession>
<reference evidence="2" key="1">
    <citation type="submission" date="2017-08" db="EMBL/GenBank/DDBJ databases">
        <authorList>
            <person name="Imhoff J.F."/>
            <person name="Rahn T."/>
            <person name="Kuenzel S."/>
            <person name="Neulinger S.C."/>
        </authorList>
    </citation>
    <scope>NUCLEOTIDE SEQUENCE</scope>
    <source>
        <strain evidence="2">IM 151</strain>
    </source>
</reference>
<dbReference type="InterPro" id="IPR002645">
    <property type="entry name" value="STAS_dom"/>
</dbReference>
<reference evidence="2" key="2">
    <citation type="journal article" date="2020" name="Microorganisms">
        <title>Osmotic Adaptation and Compatible Solute Biosynthesis of Phototrophic Bacteria as Revealed from Genome Analyses.</title>
        <authorList>
            <person name="Imhoff J.F."/>
            <person name="Rahn T."/>
            <person name="Kunzel S."/>
            <person name="Keller A."/>
            <person name="Neulinger S.C."/>
        </authorList>
    </citation>
    <scope>NUCLEOTIDE SEQUENCE</scope>
    <source>
        <strain evidence="2">IM 151</strain>
    </source>
</reference>
<dbReference type="CDD" id="cd07041">
    <property type="entry name" value="STAS_RsbR_RsbS_like"/>
    <property type="match status" value="1"/>
</dbReference>
<dbReference type="Pfam" id="PF01740">
    <property type="entry name" value="STAS"/>
    <property type="match status" value="1"/>
</dbReference>
<sequence length="139" mass="14788">MRVPILRLNASVLLVALGADITDESVMDFQSDLTERAAAMQARGVVIDVSALDLVDSFMARVLNDSARMLRLLGAEVVVCGIQPAVAMTLVEMGSRLVDVKTSFTLERALAQLDELMARAHAPQAAAPADGDDPPPHHA</sequence>
<organism evidence="2 3">
    <name type="scientific">Rubrivivax gelatinosus</name>
    <name type="common">Rhodocyclus gelatinosus</name>
    <name type="synonym">Rhodopseudomonas gelatinosa</name>
    <dbReference type="NCBI Taxonomy" id="28068"/>
    <lineage>
        <taxon>Bacteria</taxon>
        <taxon>Pseudomonadati</taxon>
        <taxon>Pseudomonadota</taxon>
        <taxon>Betaproteobacteria</taxon>
        <taxon>Burkholderiales</taxon>
        <taxon>Sphaerotilaceae</taxon>
        <taxon>Rubrivivax</taxon>
    </lineage>
</organism>
<dbReference type="SUPFAM" id="SSF52091">
    <property type="entry name" value="SpoIIaa-like"/>
    <property type="match status" value="1"/>
</dbReference>
<evidence type="ECO:0000313" key="2">
    <source>
        <dbReference type="EMBL" id="MBK1714876.1"/>
    </source>
</evidence>
<dbReference type="PANTHER" id="PTHR33745:SF1">
    <property type="entry name" value="RSBT ANTAGONIST PROTEIN RSBS"/>
    <property type="match status" value="1"/>
</dbReference>
<gene>
    <name evidence="2" type="ORF">CKO43_19120</name>
</gene>
<dbReference type="RefSeq" id="WP_200379626.1">
    <property type="nucleotide sequence ID" value="NZ_NRRU01000085.1"/>
</dbReference>
<dbReference type="EMBL" id="NRRU01000085">
    <property type="protein sequence ID" value="MBK1714876.1"/>
    <property type="molecule type" value="Genomic_DNA"/>
</dbReference>
<dbReference type="Proteomes" id="UP001041814">
    <property type="component" value="Unassembled WGS sequence"/>
</dbReference>
<dbReference type="InterPro" id="IPR051932">
    <property type="entry name" value="Bact_StressResp_Reg"/>
</dbReference>
<dbReference type="Gene3D" id="3.30.750.24">
    <property type="entry name" value="STAS domain"/>
    <property type="match status" value="1"/>
</dbReference>
<feature type="domain" description="STAS" evidence="1">
    <location>
        <begin position="2"/>
        <end position="113"/>
    </location>
</feature>
<dbReference type="PANTHER" id="PTHR33745">
    <property type="entry name" value="RSBT ANTAGONIST PROTEIN RSBS-RELATED"/>
    <property type="match status" value="1"/>
</dbReference>
<keyword evidence="3" id="KW-1185">Reference proteome</keyword>
<evidence type="ECO:0000313" key="3">
    <source>
        <dbReference type="Proteomes" id="UP001041814"/>
    </source>
</evidence>
<name>A0ABS1DXR3_RUBGE</name>